<proteinExistence type="inferred from homology"/>
<organism evidence="4 5">
    <name type="scientific">Fusibacter ferrireducens</name>
    <dbReference type="NCBI Taxonomy" id="2785058"/>
    <lineage>
        <taxon>Bacteria</taxon>
        <taxon>Bacillati</taxon>
        <taxon>Bacillota</taxon>
        <taxon>Clostridia</taxon>
        <taxon>Eubacteriales</taxon>
        <taxon>Eubacteriales Family XII. Incertae Sedis</taxon>
        <taxon>Fusibacter</taxon>
    </lineage>
</organism>
<evidence type="ECO:0000256" key="2">
    <source>
        <dbReference type="ARBA" id="ARBA00008404"/>
    </source>
</evidence>
<feature type="transmembrane region" description="Helical" evidence="3">
    <location>
        <begin position="60"/>
        <end position="79"/>
    </location>
</feature>
<name>A0ABR9ZW66_9FIRM</name>
<dbReference type="PANTHER" id="PTHR34703:SF1">
    <property type="entry name" value="ANTIPORTER SUBUNIT MNHG2-RELATED"/>
    <property type="match status" value="1"/>
</dbReference>
<dbReference type="EMBL" id="JADKNH010000008">
    <property type="protein sequence ID" value="MBF4694140.1"/>
    <property type="molecule type" value="Genomic_DNA"/>
</dbReference>
<keyword evidence="3" id="KW-1133">Transmembrane helix</keyword>
<evidence type="ECO:0000313" key="5">
    <source>
        <dbReference type="Proteomes" id="UP000614200"/>
    </source>
</evidence>
<dbReference type="PANTHER" id="PTHR34703">
    <property type="entry name" value="ANTIPORTER SUBUNIT MNHG2-RELATED"/>
    <property type="match status" value="1"/>
</dbReference>
<comment type="caution">
    <text evidence="4">The sequence shown here is derived from an EMBL/GenBank/DDBJ whole genome shotgun (WGS) entry which is preliminary data.</text>
</comment>
<comment type="subcellular location">
    <subcellularLocation>
        <location evidence="1">Membrane</location>
        <topology evidence="1">Multi-pass membrane protein</topology>
    </subcellularLocation>
</comment>
<evidence type="ECO:0000313" key="4">
    <source>
        <dbReference type="EMBL" id="MBF4694140.1"/>
    </source>
</evidence>
<keyword evidence="3" id="KW-0812">Transmembrane</keyword>
<gene>
    <name evidence="4" type="ORF">ISU02_13545</name>
</gene>
<dbReference type="RefSeq" id="WP_194702384.1">
    <property type="nucleotide sequence ID" value="NZ_JADKNH010000008.1"/>
</dbReference>
<dbReference type="Proteomes" id="UP000614200">
    <property type="component" value="Unassembled WGS sequence"/>
</dbReference>
<keyword evidence="5" id="KW-1185">Reference proteome</keyword>
<feature type="transmembrane region" description="Helical" evidence="3">
    <location>
        <begin position="6"/>
        <end position="27"/>
    </location>
</feature>
<comment type="similarity">
    <text evidence="2">Belongs to the CPA3 antiporters (TC 2.A.63) subunit G family.</text>
</comment>
<accession>A0ABR9ZW66</accession>
<feature type="transmembrane region" description="Helical" evidence="3">
    <location>
        <begin position="34"/>
        <end position="54"/>
    </location>
</feature>
<dbReference type="InterPro" id="IPR005133">
    <property type="entry name" value="PhaG_MnhG_YufB"/>
</dbReference>
<evidence type="ECO:0000256" key="1">
    <source>
        <dbReference type="ARBA" id="ARBA00004141"/>
    </source>
</evidence>
<protein>
    <submittedName>
        <fullName evidence="4">Monovalent cation/H(+) antiporter subunit G</fullName>
    </submittedName>
</protein>
<reference evidence="4 5" key="1">
    <citation type="submission" date="2020-11" db="EMBL/GenBank/DDBJ databases">
        <title>Fusibacter basophilias sp. nov.</title>
        <authorList>
            <person name="Qiu D."/>
        </authorList>
    </citation>
    <scope>NUCLEOTIDE SEQUENCE [LARGE SCALE GENOMIC DNA]</scope>
    <source>
        <strain evidence="4 5">Q10-2</strain>
    </source>
</reference>
<keyword evidence="3" id="KW-0472">Membrane</keyword>
<dbReference type="Pfam" id="PF03334">
    <property type="entry name" value="PhaG_MnhG_YufB"/>
    <property type="match status" value="1"/>
</dbReference>
<evidence type="ECO:0000256" key="3">
    <source>
        <dbReference type="SAM" id="Phobius"/>
    </source>
</evidence>
<sequence>MREIVALIFMSGGLFFIGFGVLGLYRFKNFYTRILIASNVDTAGFILLLAGVIIRHGFSFFSLKVGFIIGLVLIVNPLITHAITRSAYNSGFKIKKE</sequence>